<dbReference type="AlphaFoldDB" id="A0A928HG35"/>
<dbReference type="Proteomes" id="UP000725649">
    <property type="component" value="Unassembled WGS sequence"/>
</dbReference>
<dbReference type="Pfam" id="PF13723">
    <property type="entry name" value="Ketoacyl-synt_2"/>
    <property type="match status" value="1"/>
</dbReference>
<evidence type="ECO:0000313" key="3">
    <source>
        <dbReference type="Proteomes" id="UP000725649"/>
    </source>
</evidence>
<organism evidence="2 3">
    <name type="scientific">Candidatus Avelusimicrobium gallicola</name>
    <dbReference type="NCBI Taxonomy" id="2562704"/>
    <lineage>
        <taxon>Bacteria</taxon>
        <taxon>Pseudomonadati</taxon>
        <taxon>Elusimicrobiota</taxon>
        <taxon>Elusimicrobia</taxon>
        <taxon>Elusimicrobiales</taxon>
        <taxon>Elusimicrobiaceae</taxon>
        <taxon>Candidatus Avelusimicrobium</taxon>
    </lineage>
</organism>
<proteinExistence type="predicted"/>
<dbReference type="InterPro" id="IPR014030">
    <property type="entry name" value="Ketoacyl_synth_N"/>
</dbReference>
<accession>A0A928HG35</accession>
<dbReference type="InterPro" id="IPR016039">
    <property type="entry name" value="Thiolase-like"/>
</dbReference>
<sequence length="261" mass="28498">MAKFYINGFSFLEGDATVENFAPYFEARRLRRMEIISKNALFCSAQALSQAGLDIHAPKEMGLSVAVGAGSLESTCKFMDSIIDDGDELSSPTAFAGSVHNFTGLTLSLFLHLNGPCVTTGQFDFSFAGALLTAQEFLEREMCAEVLVSVAEDINPVAAEYAPRDRSLFSPVIRNPEGPFVRAAAAFILSKKPTPYSLFAVEKLSFSRTENFPDFSLKSPSTSAWAALQTARLLAKQQPFIFRDDFAGAEFLLEAVPYVKP</sequence>
<reference evidence="2" key="1">
    <citation type="submission" date="2019-04" db="EMBL/GenBank/DDBJ databases">
        <title>Evolution of Biomass-Degrading Anaerobic Consortia Revealed by Metagenomics.</title>
        <authorList>
            <person name="Peng X."/>
        </authorList>
    </citation>
    <scope>NUCLEOTIDE SEQUENCE</scope>
    <source>
        <strain evidence="2">SIG66</strain>
    </source>
</reference>
<name>A0A928HG35_9BACT</name>
<feature type="domain" description="Beta-ketoacyl synthase-like N-terminal" evidence="1">
    <location>
        <begin position="31"/>
        <end position="191"/>
    </location>
</feature>
<dbReference type="SUPFAM" id="SSF53901">
    <property type="entry name" value="Thiolase-like"/>
    <property type="match status" value="1"/>
</dbReference>
<dbReference type="Gene3D" id="3.40.47.10">
    <property type="match status" value="1"/>
</dbReference>
<protein>
    <recommendedName>
        <fullName evidence="1">Beta-ketoacyl synthase-like N-terminal domain-containing protein</fullName>
    </recommendedName>
</protein>
<dbReference type="EMBL" id="SUVG01000004">
    <property type="protein sequence ID" value="MBE6421301.1"/>
    <property type="molecule type" value="Genomic_DNA"/>
</dbReference>
<comment type="caution">
    <text evidence="2">The sequence shown here is derived from an EMBL/GenBank/DDBJ whole genome shotgun (WGS) entry which is preliminary data.</text>
</comment>
<dbReference type="GO" id="GO:0016746">
    <property type="term" value="F:acyltransferase activity"/>
    <property type="evidence" value="ECO:0007669"/>
    <property type="project" value="InterPro"/>
</dbReference>
<gene>
    <name evidence="2" type="ORF">E7027_04125</name>
</gene>
<evidence type="ECO:0000313" key="2">
    <source>
        <dbReference type="EMBL" id="MBE6421301.1"/>
    </source>
</evidence>
<evidence type="ECO:0000259" key="1">
    <source>
        <dbReference type="Pfam" id="PF13723"/>
    </source>
</evidence>